<sequence length="267" mass="29336">MIKYVTPLLLAALAASAAIPPQPAEGPPWHPWLYDYAVFRAEAALPLGFVGSLEFVGGELILTTSLPSGRFHRYDPASGALADLGDAPLGVSGSFWDGECLWLAGNGAELWRYDGSLKSVENWGEPYGERWYIELPSWRQTGLARVGEDFWLVDELGVIYLWRLGEAAPRGEYIVGQGRELACDGENLWLLSHRGIIKLTTGGEILGRIPLPATEGFASGLAWDGERLWLAINAEDRTLVWSLDPGEAELMPLGEPPEDRRDAVEYD</sequence>
<evidence type="ECO:0000313" key="3">
    <source>
        <dbReference type="Proteomes" id="UP000177187"/>
    </source>
</evidence>
<gene>
    <name evidence="2" type="ORF">A2Y64_05220</name>
</gene>
<accession>A0A1F5F4W7</accession>
<dbReference type="AlphaFoldDB" id="A0A1F5F4W7"/>
<comment type="caution">
    <text evidence="2">The sequence shown here is derived from an EMBL/GenBank/DDBJ whole genome shotgun (WGS) entry which is preliminary data.</text>
</comment>
<evidence type="ECO:0000256" key="1">
    <source>
        <dbReference type="SAM" id="SignalP"/>
    </source>
</evidence>
<feature type="chain" id="PRO_5009518487" description="SMP-30/Gluconolactonase/LRE-like region domain-containing protein" evidence="1">
    <location>
        <begin position="18"/>
        <end position="267"/>
    </location>
</feature>
<organism evidence="2 3">
    <name type="scientific">Candidatus Coatesbacteria bacterium RBG_13_66_14</name>
    <dbReference type="NCBI Taxonomy" id="1817816"/>
    <lineage>
        <taxon>Bacteria</taxon>
        <taxon>Candidatus Coatesiibacteriota</taxon>
    </lineage>
</organism>
<feature type="signal peptide" evidence="1">
    <location>
        <begin position="1"/>
        <end position="17"/>
    </location>
</feature>
<dbReference type="STRING" id="1817816.A2Y64_05220"/>
<name>A0A1F5F4W7_9BACT</name>
<dbReference type="SUPFAM" id="SSF63829">
    <property type="entry name" value="Calcium-dependent phosphotriesterase"/>
    <property type="match status" value="1"/>
</dbReference>
<dbReference type="EMBL" id="MFAF01000096">
    <property type="protein sequence ID" value="OGD74669.1"/>
    <property type="molecule type" value="Genomic_DNA"/>
</dbReference>
<reference evidence="2 3" key="1">
    <citation type="journal article" date="2016" name="Nat. Commun.">
        <title>Thousands of microbial genomes shed light on interconnected biogeochemical processes in an aquifer system.</title>
        <authorList>
            <person name="Anantharaman K."/>
            <person name="Brown C.T."/>
            <person name="Hug L.A."/>
            <person name="Sharon I."/>
            <person name="Castelle C.J."/>
            <person name="Probst A.J."/>
            <person name="Thomas B.C."/>
            <person name="Singh A."/>
            <person name="Wilkins M.J."/>
            <person name="Karaoz U."/>
            <person name="Brodie E.L."/>
            <person name="Williams K.H."/>
            <person name="Hubbard S.S."/>
            <person name="Banfield J.F."/>
        </authorList>
    </citation>
    <scope>NUCLEOTIDE SEQUENCE [LARGE SCALE GENOMIC DNA]</scope>
</reference>
<evidence type="ECO:0000313" key="2">
    <source>
        <dbReference type="EMBL" id="OGD74669.1"/>
    </source>
</evidence>
<evidence type="ECO:0008006" key="4">
    <source>
        <dbReference type="Google" id="ProtNLM"/>
    </source>
</evidence>
<proteinExistence type="predicted"/>
<dbReference type="Proteomes" id="UP000177187">
    <property type="component" value="Unassembled WGS sequence"/>
</dbReference>
<protein>
    <recommendedName>
        <fullName evidence="4">SMP-30/Gluconolactonase/LRE-like region domain-containing protein</fullName>
    </recommendedName>
</protein>
<keyword evidence="1" id="KW-0732">Signal</keyword>